<feature type="signal peptide" evidence="1">
    <location>
        <begin position="1"/>
        <end position="24"/>
    </location>
</feature>
<accession>A0A2T9YIL6</accession>
<comment type="caution">
    <text evidence="2">The sequence shown here is derived from an EMBL/GenBank/DDBJ whole genome shotgun (WGS) entry which is preliminary data.</text>
</comment>
<protein>
    <submittedName>
        <fullName evidence="2">Uncharacterized protein</fullName>
    </submittedName>
</protein>
<proteinExistence type="predicted"/>
<sequence>MIKTIFLLTLVISISIFGIRSIDAFKIRVNDVHMPQKEYTKNEVKSQEETESGFINNFENKYKALNLYKKDYDDANKLEDEVIIMENLKSCDAKFEDQKAHAYMTFINMNSTVFERNIYDLKDYFGLGNVIYHAQKNIAKVSECTTDVSIKYIEYLQRGGSYKPSIIKNLGTLETKNRMYSIAINNVLEAFIDSDFKKTDIYQDKFIAVIESLANIYKE</sequence>
<reference evidence="2 3" key="1">
    <citation type="journal article" date="2018" name="MBio">
        <title>Comparative Genomics Reveals the Core Gene Toolbox for the Fungus-Insect Symbiosis.</title>
        <authorList>
            <person name="Wang Y."/>
            <person name="Stata M."/>
            <person name="Wang W."/>
            <person name="Stajich J.E."/>
            <person name="White M.M."/>
            <person name="Moncalvo J.M."/>
        </authorList>
    </citation>
    <scope>NUCLEOTIDE SEQUENCE [LARGE SCALE GENOMIC DNA]</scope>
    <source>
        <strain evidence="2 3">SWE-8-4</strain>
    </source>
</reference>
<organism evidence="2 3">
    <name type="scientific">Smittium simulii</name>
    <dbReference type="NCBI Taxonomy" id="133385"/>
    <lineage>
        <taxon>Eukaryota</taxon>
        <taxon>Fungi</taxon>
        <taxon>Fungi incertae sedis</taxon>
        <taxon>Zoopagomycota</taxon>
        <taxon>Kickxellomycotina</taxon>
        <taxon>Harpellomycetes</taxon>
        <taxon>Harpellales</taxon>
        <taxon>Legeriomycetaceae</taxon>
        <taxon>Smittium</taxon>
    </lineage>
</organism>
<evidence type="ECO:0000256" key="1">
    <source>
        <dbReference type="SAM" id="SignalP"/>
    </source>
</evidence>
<evidence type="ECO:0000313" key="3">
    <source>
        <dbReference type="Proteomes" id="UP000245383"/>
    </source>
</evidence>
<dbReference type="Proteomes" id="UP000245383">
    <property type="component" value="Unassembled WGS sequence"/>
</dbReference>
<dbReference type="EMBL" id="MBFR01000171">
    <property type="protein sequence ID" value="PVU92196.1"/>
    <property type="molecule type" value="Genomic_DNA"/>
</dbReference>
<keyword evidence="3" id="KW-1185">Reference proteome</keyword>
<name>A0A2T9YIL6_9FUNG</name>
<feature type="chain" id="PRO_5015564438" evidence="1">
    <location>
        <begin position="25"/>
        <end position="219"/>
    </location>
</feature>
<evidence type="ECO:0000313" key="2">
    <source>
        <dbReference type="EMBL" id="PVU92196.1"/>
    </source>
</evidence>
<keyword evidence="1" id="KW-0732">Signal</keyword>
<gene>
    <name evidence="2" type="ORF">BB561_003984</name>
</gene>
<dbReference type="AlphaFoldDB" id="A0A2T9YIL6"/>